<proteinExistence type="predicted"/>
<keyword evidence="1" id="KW-1133">Transmembrane helix</keyword>
<organism evidence="2 3">
    <name type="scientific">Lentibacter algarum</name>
    <dbReference type="NCBI Taxonomy" id="576131"/>
    <lineage>
        <taxon>Bacteria</taxon>
        <taxon>Pseudomonadati</taxon>
        <taxon>Pseudomonadota</taxon>
        <taxon>Alphaproteobacteria</taxon>
        <taxon>Rhodobacterales</taxon>
        <taxon>Roseobacteraceae</taxon>
        <taxon>Lentibacter</taxon>
    </lineage>
</organism>
<dbReference type="OrthoDB" id="7876823at2"/>
<keyword evidence="1" id="KW-0812">Transmembrane</keyword>
<name>A0A1H3IXC0_9RHOB</name>
<dbReference type="Proteomes" id="UP000199026">
    <property type="component" value="Unassembled WGS sequence"/>
</dbReference>
<evidence type="ECO:0000313" key="3">
    <source>
        <dbReference type="Proteomes" id="UP000199026"/>
    </source>
</evidence>
<evidence type="ECO:0000313" key="2">
    <source>
        <dbReference type="EMBL" id="SDY31939.1"/>
    </source>
</evidence>
<dbReference type="EMBL" id="FNPR01000001">
    <property type="protein sequence ID" value="SDY31939.1"/>
    <property type="molecule type" value="Genomic_DNA"/>
</dbReference>
<evidence type="ECO:0000256" key="1">
    <source>
        <dbReference type="SAM" id="Phobius"/>
    </source>
</evidence>
<dbReference type="GeneID" id="78124074"/>
<sequence>MSSKRTRSMGEMISTVCFFGMSAWIALEALALMSVAPKWQIYGLFGASIMCLLGGLRFVIADMATALQRRFK</sequence>
<dbReference type="AlphaFoldDB" id="A0A1H3IXC0"/>
<feature type="transmembrane region" description="Helical" evidence="1">
    <location>
        <begin position="12"/>
        <end position="33"/>
    </location>
</feature>
<keyword evidence="1" id="KW-0472">Membrane</keyword>
<accession>A0A1H3IXC0</accession>
<dbReference type="STRING" id="576131.SAMN05444486_1011308"/>
<gene>
    <name evidence="2" type="ORF">SAMN05444486_1011308</name>
</gene>
<reference evidence="2 3" key="1">
    <citation type="submission" date="2016-10" db="EMBL/GenBank/DDBJ databases">
        <authorList>
            <person name="de Groot N.N."/>
        </authorList>
    </citation>
    <scope>NUCLEOTIDE SEQUENCE [LARGE SCALE GENOMIC DNA]</scope>
    <source>
        <strain evidence="2 3">DSM 24677</strain>
    </source>
</reference>
<feature type="transmembrane region" description="Helical" evidence="1">
    <location>
        <begin position="39"/>
        <end position="60"/>
    </location>
</feature>
<dbReference type="RefSeq" id="WP_089888781.1">
    <property type="nucleotide sequence ID" value="NZ_FNPR01000001.1"/>
</dbReference>
<protein>
    <submittedName>
        <fullName evidence="2">Uncharacterized protein</fullName>
    </submittedName>
</protein>
<keyword evidence="3" id="KW-1185">Reference proteome</keyword>